<feature type="region of interest" description="Disordered" evidence="4">
    <location>
        <begin position="278"/>
        <end position="298"/>
    </location>
</feature>
<keyword evidence="2" id="KW-0804">Transcription</keyword>
<feature type="compositionally biased region" description="Low complexity" evidence="4">
    <location>
        <begin position="939"/>
        <end position="948"/>
    </location>
</feature>
<feature type="compositionally biased region" description="Polar residues" evidence="4">
    <location>
        <begin position="868"/>
        <end position="877"/>
    </location>
</feature>
<comment type="caution">
    <text evidence="5">The sequence shown here is derived from an EMBL/GenBank/DDBJ whole genome shotgun (WGS) entry which is preliminary data.</text>
</comment>
<evidence type="ECO:0000313" key="6">
    <source>
        <dbReference type="Proteomes" id="UP001497392"/>
    </source>
</evidence>
<feature type="region of interest" description="Disordered" evidence="4">
    <location>
        <begin position="224"/>
        <end position="248"/>
    </location>
</feature>
<feature type="compositionally biased region" description="Gly residues" evidence="4">
    <location>
        <begin position="284"/>
        <end position="296"/>
    </location>
</feature>
<feature type="compositionally biased region" description="Polar residues" evidence="4">
    <location>
        <begin position="136"/>
        <end position="145"/>
    </location>
</feature>
<feature type="compositionally biased region" description="Polar residues" evidence="4">
    <location>
        <begin position="1051"/>
        <end position="1063"/>
    </location>
</feature>
<feature type="compositionally biased region" description="Acidic residues" evidence="4">
    <location>
        <begin position="24"/>
        <end position="34"/>
    </location>
</feature>
<feature type="region of interest" description="Disordered" evidence="4">
    <location>
        <begin position="1016"/>
        <end position="1092"/>
    </location>
</feature>
<feature type="compositionally biased region" description="Pro residues" evidence="4">
    <location>
        <begin position="915"/>
        <end position="938"/>
    </location>
</feature>
<accession>A0ABP1FZR7</accession>
<organism evidence="5 6">
    <name type="scientific">Coccomyxa viridis</name>
    <dbReference type="NCBI Taxonomy" id="1274662"/>
    <lineage>
        <taxon>Eukaryota</taxon>
        <taxon>Viridiplantae</taxon>
        <taxon>Chlorophyta</taxon>
        <taxon>core chlorophytes</taxon>
        <taxon>Trebouxiophyceae</taxon>
        <taxon>Trebouxiophyceae incertae sedis</taxon>
        <taxon>Coccomyxaceae</taxon>
        <taxon>Coccomyxa</taxon>
    </lineage>
</organism>
<feature type="region of interest" description="Disordered" evidence="4">
    <location>
        <begin position="753"/>
        <end position="821"/>
    </location>
</feature>
<evidence type="ECO:0000256" key="3">
    <source>
        <dbReference type="ARBA" id="ARBA00023242"/>
    </source>
</evidence>
<keyword evidence="3" id="KW-0539">Nucleus</keyword>
<evidence type="ECO:0000256" key="2">
    <source>
        <dbReference type="ARBA" id="ARBA00023163"/>
    </source>
</evidence>
<evidence type="ECO:0000256" key="1">
    <source>
        <dbReference type="ARBA" id="ARBA00023015"/>
    </source>
</evidence>
<feature type="compositionally biased region" description="Polar residues" evidence="4">
    <location>
        <begin position="963"/>
        <end position="975"/>
    </location>
</feature>
<evidence type="ECO:0000313" key="5">
    <source>
        <dbReference type="EMBL" id="CAL5223995.1"/>
    </source>
</evidence>
<dbReference type="PANTHER" id="PTHR16088">
    <property type="entry name" value="YY1 ASSOCIATED PROTEIN-RELATED"/>
    <property type="match status" value="1"/>
</dbReference>
<feature type="region of interest" description="Disordered" evidence="4">
    <location>
        <begin position="681"/>
        <end position="710"/>
    </location>
</feature>
<keyword evidence="1" id="KW-0805">Transcription regulation</keyword>
<feature type="region of interest" description="Disordered" evidence="4">
    <location>
        <begin position="961"/>
        <end position="981"/>
    </location>
</feature>
<dbReference type="InterPro" id="IPR052435">
    <property type="entry name" value="YY1-Transcr_Regul"/>
</dbReference>
<feature type="compositionally biased region" description="Low complexity" evidence="4">
    <location>
        <begin position="690"/>
        <end position="704"/>
    </location>
</feature>
<evidence type="ECO:0000256" key="4">
    <source>
        <dbReference type="SAM" id="MobiDB-lite"/>
    </source>
</evidence>
<reference evidence="5 6" key="1">
    <citation type="submission" date="2024-06" db="EMBL/GenBank/DDBJ databases">
        <authorList>
            <person name="Kraege A."/>
            <person name="Thomma B."/>
        </authorList>
    </citation>
    <scope>NUCLEOTIDE SEQUENCE [LARGE SCALE GENOMIC DNA]</scope>
</reference>
<proteinExistence type="predicted"/>
<name>A0ABP1FZR7_9CHLO</name>
<dbReference type="PANTHER" id="PTHR16088:SF3">
    <property type="entry name" value="GON-4-LIKE PROTEIN"/>
    <property type="match status" value="1"/>
</dbReference>
<feature type="compositionally biased region" description="Low complexity" evidence="4">
    <location>
        <begin position="776"/>
        <end position="790"/>
    </location>
</feature>
<sequence length="1172" mass="125102">MAETTDTNMRVEDSPDQYGSPQDADPEEDLDALVDLETQRIMDEADLLDFSEDDEEEAEEEDEDTDEDNVEEEDYRSEDDQDYEGSPIREVGLGVSASPEATNAQKGQHAEQFAGSVFQQEPDGRADPLDGLGSFSPIQDMSLPQNLDDEEAIYQRTRTRMPLNHVSLDELDALLGKEDEGLFDEEGEQYQQFLRVLRGEEDLRELLDDDDEDEDFTLDWDELMGANPFGEDEGGPPPPPRRSKRQSSYAYVYQNKNERPGHKERPVESTARVQSKQLKPLLPLGGGGQPAEGGPGWSEQHTLHLRALAAQHAQLLATTFAMGVATPGHTQSAGFAGQMLHALQSVPQWLWSPVLEGVTSAVTKASSLQEAVAKLAELPDAFNSVLLPQAGYVPTFEGWQSGEDALLARGVRRFGKQHLKIQQYFLPTRTGADIIARIKHLTRPAAPPNPVKAAHQRNVGPLLPHEVTIIDEQLRFMGKQPKRWELIINHHLPYRTVGHLSKLWAAHQAVLQQTAPGMLHWTLVLGSSAPVTAVPGSVSRHAQLALPPPNQIIAHSGSLAQDQAAQAGLALRPVEHLMQATVSGLHSDLLNQLALLANGSAGVPQHSLPAIQATQPMQPPSSYTDLLSSVLFQSSSGNGQPASPVPGEAAQHVADPVPASLAAGARTTHQGASARQIVDAPADSNAGPLSVVMQPQQQQQSCVPGPGPGSGVLHSTVAPHTSAFLPYQRHLASESSTGGGALSAVSGALMRQDTSQLRCPQPMVPVTSSQDGLRDSPLSELLPGSLPTSPHGASTRTRPRKRKQPVPSHVICSKPLLEPPLEPSLDEALLSATNARIRSGRPGRRPARNARAGPGGSSSTGQSPKAPSGQTDASESNQALLAASARLAAEIRSPRLARPQSAADRAPGATVQTPAPGPEEAPPSPPFWHLPPVSPPQPAHASASPSRSTLLQIVEAPSAVLPASQSRGEARQTPSGHDAALGPRLQTIAERAEGPQCRKWLDFSCAAHEDRLQPLQAGTSAHGRKPDSIANSTEQGVEPAGATPPTEQGGVRQQHTNSTSAVQEQPAHADDRGTRAQASQPASAGQTVQGKGGDAELVIGGVLTRWTKAEDTAILHAALKTNGMLSEDACERIIRLPRDQKSFPLPRTAEHVHGRLDWLLTKLLGGGKQQGA</sequence>
<feature type="compositionally biased region" description="Basic residues" evidence="4">
    <location>
        <begin position="838"/>
        <end position="848"/>
    </location>
</feature>
<feature type="region of interest" description="Disordered" evidence="4">
    <location>
        <begin position="895"/>
        <end position="948"/>
    </location>
</feature>
<keyword evidence="6" id="KW-1185">Reference proteome</keyword>
<feature type="region of interest" description="Disordered" evidence="4">
    <location>
        <begin position="834"/>
        <end position="877"/>
    </location>
</feature>
<feature type="region of interest" description="Disordered" evidence="4">
    <location>
        <begin position="1"/>
        <end position="148"/>
    </location>
</feature>
<dbReference type="EMBL" id="CAXHTA020000009">
    <property type="protein sequence ID" value="CAL5223995.1"/>
    <property type="molecule type" value="Genomic_DNA"/>
</dbReference>
<feature type="compositionally biased region" description="Acidic residues" evidence="4">
    <location>
        <begin position="44"/>
        <end position="83"/>
    </location>
</feature>
<feature type="compositionally biased region" description="Polar residues" evidence="4">
    <location>
        <begin position="1076"/>
        <end position="1089"/>
    </location>
</feature>
<gene>
    <name evidence="5" type="primary">g6610</name>
    <name evidence="5" type="ORF">VP750_LOCUS5654</name>
</gene>
<dbReference type="Proteomes" id="UP001497392">
    <property type="component" value="Unassembled WGS sequence"/>
</dbReference>
<protein>
    <submittedName>
        <fullName evidence="5">G6610 protein</fullName>
    </submittedName>
</protein>